<feature type="region of interest" description="Disordered" evidence="1">
    <location>
        <begin position="76"/>
        <end position="121"/>
    </location>
</feature>
<accession>A0AAD3QXW6</accession>
<sequence length="121" mass="13096">MLKKMEQAKKKAEAVVNTVDISEREKMAQLKSIYKKAGLGKEKREVTYVVTKKGAGKKVRRPPGVKGVFKVVDSRMKKDMRGMQRKEQHAKGGKGKGGKGKGRASKGGKGGVKGGKGRKGK</sequence>
<dbReference type="AlphaFoldDB" id="A0AAD3QXW6"/>
<dbReference type="EMBL" id="BRZM01003569">
    <property type="protein sequence ID" value="GLD50069.1"/>
    <property type="molecule type" value="Genomic_DNA"/>
</dbReference>
<evidence type="ECO:0000313" key="4">
    <source>
        <dbReference type="Proteomes" id="UP001279410"/>
    </source>
</evidence>
<gene>
    <name evidence="3" type="ORF">AKAME5_002777700</name>
</gene>
<comment type="caution">
    <text evidence="3">The sequence shown here is derived from an EMBL/GenBank/DDBJ whole genome shotgun (WGS) entry which is preliminary data.</text>
</comment>
<feature type="compositionally biased region" description="Basic and acidic residues" evidence="1">
    <location>
        <begin position="76"/>
        <end position="90"/>
    </location>
</feature>
<dbReference type="GO" id="GO:0005634">
    <property type="term" value="C:nucleus"/>
    <property type="evidence" value="ECO:0007669"/>
    <property type="project" value="InterPro"/>
</dbReference>
<dbReference type="Proteomes" id="UP001279410">
    <property type="component" value="Unassembled WGS sequence"/>
</dbReference>
<proteinExistence type="predicted"/>
<feature type="domain" description="Ribosomal RNA methyltransferase SPB1-like C-terminal" evidence="2">
    <location>
        <begin position="1"/>
        <end position="87"/>
    </location>
</feature>
<dbReference type="GO" id="GO:0006364">
    <property type="term" value="P:rRNA processing"/>
    <property type="evidence" value="ECO:0007669"/>
    <property type="project" value="InterPro"/>
</dbReference>
<name>A0AAD3QXW6_LATJO</name>
<dbReference type="Pfam" id="PF07780">
    <property type="entry name" value="Spb1_C"/>
    <property type="match status" value="1"/>
</dbReference>
<keyword evidence="3" id="KW-0489">Methyltransferase</keyword>
<dbReference type="GO" id="GO:0032259">
    <property type="term" value="P:methylation"/>
    <property type="evidence" value="ECO:0007669"/>
    <property type="project" value="UniProtKB-KW"/>
</dbReference>
<organism evidence="3 4">
    <name type="scientific">Lates japonicus</name>
    <name type="common">Japanese lates</name>
    <dbReference type="NCBI Taxonomy" id="270547"/>
    <lineage>
        <taxon>Eukaryota</taxon>
        <taxon>Metazoa</taxon>
        <taxon>Chordata</taxon>
        <taxon>Craniata</taxon>
        <taxon>Vertebrata</taxon>
        <taxon>Euteleostomi</taxon>
        <taxon>Actinopterygii</taxon>
        <taxon>Neopterygii</taxon>
        <taxon>Teleostei</taxon>
        <taxon>Neoteleostei</taxon>
        <taxon>Acanthomorphata</taxon>
        <taxon>Carangaria</taxon>
        <taxon>Carangaria incertae sedis</taxon>
        <taxon>Centropomidae</taxon>
        <taxon>Lates</taxon>
    </lineage>
</organism>
<evidence type="ECO:0000259" key="2">
    <source>
        <dbReference type="Pfam" id="PF07780"/>
    </source>
</evidence>
<keyword evidence="4" id="KW-1185">Reference proteome</keyword>
<evidence type="ECO:0000256" key="1">
    <source>
        <dbReference type="SAM" id="MobiDB-lite"/>
    </source>
</evidence>
<protein>
    <submittedName>
        <fullName evidence="3">Pre-rRNA 2'-O-ribose RNA methyltransferase FTSJ3</fullName>
    </submittedName>
</protein>
<feature type="compositionally biased region" description="Basic residues" evidence="1">
    <location>
        <begin position="91"/>
        <end position="106"/>
    </location>
</feature>
<evidence type="ECO:0000313" key="3">
    <source>
        <dbReference type="EMBL" id="GLD50069.1"/>
    </source>
</evidence>
<keyword evidence="3" id="KW-0808">Transferase</keyword>
<dbReference type="GO" id="GO:0008168">
    <property type="term" value="F:methyltransferase activity"/>
    <property type="evidence" value="ECO:0007669"/>
    <property type="project" value="UniProtKB-KW"/>
</dbReference>
<dbReference type="InterPro" id="IPR012920">
    <property type="entry name" value="rRNA_MeTfrase_SPB1-like_C"/>
</dbReference>
<reference evidence="3" key="1">
    <citation type="submission" date="2022-08" db="EMBL/GenBank/DDBJ databases">
        <title>Genome sequencing of akame (Lates japonicus).</title>
        <authorList>
            <person name="Hashiguchi Y."/>
            <person name="Takahashi H."/>
        </authorList>
    </citation>
    <scope>NUCLEOTIDE SEQUENCE</scope>
    <source>
        <strain evidence="3">Kochi</strain>
    </source>
</reference>